<evidence type="ECO:0000256" key="1">
    <source>
        <dbReference type="ARBA" id="ARBA00004127"/>
    </source>
</evidence>
<dbReference type="GO" id="GO:0008137">
    <property type="term" value="F:NADH dehydrogenase (ubiquinone) activity"/>
    <property type="evidence" value="ECO:0007669"/>
    <property type="project" value="InterPro"/>
</dbReference>
<feature type="transmembrane region" description="Helical" evidence="6">
    <location>
        <begin position="441"/>
        <end position="461"/>
    </location>
</feature>
<dbReference type="NCBIfam" id="TIGR01974">
    <property type="entry name" value="NDH_I_L"/>
    <property type="match status" value="1"/>
</dbReference>
<feature type="transmembrane region" description="Helical" evidence="6">
    <location>
        <begin position="580"/>
        <end position="601"/>
    </location>
</feature>
<dbReference type="GO" id="GO:0042773">
    <property type="term" value="P:ATP synthesis coupled electron transport"/>
    <property type="evidence" value="ECO:0007669"/>
    <property type="project" value="InterPro"/>
</dbReference>
<dbReference type="AlphaFoldDB" id="A0A6B1DQ35"/>
<evidence type="ECO:0000256" key="4">
    <source>
        <dbReference type="ARBA" id="ARBA00023136"/>
    </source>
</evidence>
<dbReference type="GO" id="GO:0016020">
    <property type="term" value="C:membrane"/>
    <property type="evidence" value="ECO:0007669"/>
    <property type="project" value="UniProtKB-SubCell"/>
</dbReference>
<keyword evidence="3 6" id="KW-1133">Transmembrane helix</keyword>
<dbReference type="GO" id="GO:0012505">
    <property type="term" value="C:endomembrane system"/>
    <property type="evidence" value="ECO:0007669"/>
    <property type="project" value="UniProtKB-SubCell"/>
</dbReference>
<dbReference type="EC" id="1.6.5.-" evidence="9"/>
<gene>
    <name evidence="9" type="ORF">F4Y08_01195</name>
</gene>
<feature type="domain" description="NADH:quinone oxidoreductase/Mrp antiporter transmembrane" evidence="7">
    <location>
        <begin position="155"/>
        <end position="490"/>
    </location>
</feature>
<reference evidence="9" key="1">
    <citation type="submission" date="2019-09" db="EMBL/GenBank/DDBJ databases">
        <title>Characterisation of the sponge microbiome using genome-centric metagenomics.</title>
        <authorList>
            <person name="Engelberts J.P."/>
            <person name="Robbins S.J."/>
            <person name="De Goeij J.M."/>
            <person name="Aranda M."/>
            <person name="Bell S.C."/>
            <person name="Webster N.S."/>
        </authorList>
    </citation>
    <scope>NUCLEOTIDE SEQUENCE</scope>
    <source>
        <strain evidence="9">SB0662_bin_9</strain>
    </source>
</reference>
<sequence length="737" mass="80685">MNPIFDLTWLVPLPPAVACALIILVTNRNKSLSSAIAIAGVVVSLIIGWAVAFSAFVDHDLAHHPVNQTLFSIPTGLTDIDVGYALDPANALMLFMVPFLLVMIFLYARGYMTFPHHLKAADFPEAHAEGKDPRYSRFMAYISLFAVGMLGLVTSNNLITFFVFWEIMGLCSYLLIGFWFEKESAKKAAFKAFVTTRIGDALLFIGMMVLYIVSEPSSLSFADLFSEDNLYELGRTYANLGFREVTWVSIITFLILCGTIGKSAQFPLHVWLPDAMEGPTPVSAMIHAATMVSAGVFLLIRMYPLFDRALHLTSTSMYLVAGVGAFTALFAATIAMAQWDVKRVLAYSTISQLGYMVAALGIGAYAAALFHLLTHAFFKALLFLGSGSVIHGMEHGHEHAHGHGHDDADDHVSDLIQRPDGSLDPNDPQDMRNMGGLLRKMPVTGWTFIIGGLALSGFPIITAGFWSKDEILAVAFEENSLVFLALAIAAFCTAFYTMRQMALTFFNRGRTDAADHASESTRSMTVPLILISFFAITLGWIGIPTAFPVLGPIGNNWLGHFLEPFMEVIYIHVLHPEFNFVPLLVSVAVALGGLGLGWLVYGKGLPPGETDPMYRAMGPVWQIFHRKYFIDELYDATVVRLSNFVSSFCASIDARWIIDPLVNLVGKAGVWLSALAAAADHLLVDGLVNLTANFMRWCGGVLTHLQDGKVQAYLVIAMMVLGIWVVLVGMPIVLTLV</sequence>
<evidence type="ECO:0000313" key="9">
    <source>
        <dbReference type="EMBL" id="MYD88943.1"/>
    </source>
</evidence>
<feature type="domain" description="NADH-Ubiquinone oxidoreductase (complex I) chain 5 N-terminal" evidence="8">
    <location>
        <begin position="74"/>
        <end position="138"/>
    </location>
</feature>
<organism evidence="9">
    <name type="scientific">Caldilineaceae bacterium SB0662_bin_9</name>
    <dbReference type="NCBI Taxonomy" id="2605258"/>
    <lineage>
        <taxon>Bacteria</taxon>
        <taxon>Bacillati</taxon>
        <taxon>Chloroflexota</taxon>
        <taxon>Caldilineae</taxon>
        <taxon>Caldilineales</taxon>
        <taxon>Caldilineaceae</taxon>
    </lineage>
</organism>
<dbReference type="PANTHER" id="PTHR42829">
    <property type="entry name" value="NADH-UBIQUINONE OXIDOREDUCTASE CHAIN 5"/>
    <property type="match status" value="1"/>
</dbReference>
<comment type="subcellular location">
    <subcellularLocation>
        <location evidence="1">Endomembrane system</location>
        <topology evidence="1">Multi-pass membrane protein</topology>
    </subcellularLocation>
    <subcellularLocation>
        <location evidence="5">Membrane</location>
        <topology evidence="5">Multi-pass membrane protein</topology>
    </subcellularLocation>
</comment>
<feature type="transmembrane region" description="Helical" evidence="6">
    <location>
        <begin position="481"/>
        <end position="498"/>
    </location>
</feature>
<dbReference type="InterPro" id="IPR018393">
    <property type="entry name" value="NADHpl_OxRdtase_5_subgr"/>
</dbReference>
<comment type="caution">
    <text evidence="9">The sequence shown here is derived from an EMBL/GenBank/DDBJ whole genome shotgun (WGS) entry which is preliminary data.</text>
</comment>
<feature type="transmembrane region" description="Helical" evidence="6">
    <location>
        <begin position="528"/>
        <end position="550"/>
    </location>
</feature>
<dbReference type="Pfam" id="PF00662">
    <property type="entry name" value="Proton_antipo_N"/>
    <property type="match status" value="1"/>
</dbReference>
<feature type="transmembrane region" description="Helical" evidence="6">
    <location>
        <begin position="91"/>
        <end position="108"/>
    </location>
</feature>
<name>A0A6B1DQ35_9CHLR</name>
<dbReference type="Pfam" id="PF00361">
    <property type="entry name" value="Proton_antipo_M"/>
    <property type="match status" value="1"/>
</dbReference>
<protein>
    <submittedName>
        <fullName evidence="9">NADH-quinone oxidoreductase subunit L</fullName>
        <ecNumber evidence="9">1.6.5.-</ecNumber>
    </submittedName>
</protein>
<feature type="transmembrane region" description="Helical" evidence="6">
    <location>
        <begin position="344"/>
        <end position="366"/>
    </location>
</feature>
<feature type="transmembrane region" description="Helical" evidence="6">
    <location>
        <begin position="6"/>
        <end position="25"/>
    </location>
</feature>
<dbReference type="PRINTS" id="PR01434">
    <property type="entry name" value="NADHDHGNASE5"/>
</dbReference>
<feature type="transmembrane region" description="Helical" evidence="6">
    <location>
        <begin position="315"/>
        <end position="337"/>
    </location>
</feature>
<feature type="transmembrane region" description="Helical" evidence="6">
    <location>
        <begin position="161"/>
        <end position="180"/>
    </location>
</feature>
<dbReference type="EMBL" id="VXPY01000010">
    <property type="protein sequence ID" value="MYD88943.1"/>
    <property type="molecule type" value="Genomic_DNA"/>
</dbReference>
<evidence type="ECO:0000256" key="2">
    <source>
        <dbReference type="ARBA" id="ARBA00022692"/>
    </source>
</evidence>
<evidence type="ECO:0000256" key="3">
    <source>
        <dbReference type="ARBA" id="ARBA00022989"/>
    </source>
</evidence>
<dbReference type="InterPro" id="IPR001750">
    <property type="entry name" value="ND/Mrp_TM"/>
</dbReference>
<dbReference type="Gene3D" id="1.20.5.2700">
    <property type="match status" value="2"/>
</dbReference>
<feature type="transmembrane region" description="Helical" evidence="6">
    <location>
        <begin position="282"/>
        <end position="303"/>
    </location>
</feature>
<evidence type="ECO:0000256" key="5">
    <source>
        <dbReference type="RuleBase" id="RU000320"/>
    </source>
</evidence>
<dbReference type="InterPro" id="IPR003945">
    <property type="entry name" value="NU5C-like"/>
</dbReference>
<proteinExistence type="predicted"/>
<dbReference type="GO" id="GO:0015990">
    <property type="term" value="P:electron transport coupled proton transport"/>
    <property type="evidence" value="ECO:0007669"/>
    <property type="project" value="TreeGrafter"/>
</dbReference>
<dbReference type="GO" id="GO:0003954">
    <property type="term" value="F:NADH dehydrogenase activity"/>
    <property type="evidence" value="ECO:0007669"/>
    <property type="project" value="TreeGrafter"/>
</dbReference>
<feature type="transmembrane region" description="Helical" evidence="6">
    <location>
        <begin position="138"/>
        <end position="155"/>
    </location>
</feature>
<accession>A0A6B1DQ35</accession>
<keyword evidence="2 5" id="KW-0812">Transmembrane</keyword>
<dbReference type="PANTHER" id="PTHR42829:SF2">
    <property type="entry name" value="NADH-UBIQUINONE OXIDOREDUCTASE CHAIN 5"/>
    <property type="match status" value="1"/>
</dbReference>
<feature type="transmembrane region" description="Helical" evidence="6">
    <location>
        <begin position="712"/>
        <end position="734"/>
    </location>
</feature>
<evidence type="ECO:0000259" key="7">
    <source>
        <dbReference type="Pfam" id="PF00361"/>
    </source>
</evidence>
<feature type="transmembrane region" description="Helical" evidence="6">
    <location>
        <begin position="192"/>
        <end position="213"/>
    </location>
</feature>
<keyword evidence="9" id="KW-0560">Oxidoreductase</keyword>
<evidence type="ECO:0000259" key="8">
    <source>
        <dbReference type="Pfam" id="PF00662"/>
    </source>
</evidence>
<evidence type="ECO:0000256" key="6">
    <source>
        <dbReference type="SAM" id="Phobius"/>
    </source>
</evidence>
<dbReference type="InterPro" id="IPR001516">
    <property type="entry name" value="Proton_antipo_N"/>
</dbReference>
<feature type="transmembrane region" description="Helical" evidence="6">
    <location>
        <begin position="32"/>
        <end position="57"/>
    </location>
</feature>
<keyword evidence="4 6" id="KW-0472">Membrane</keyword>